<keyword evidence="1" id="KW-0175">Coiled coil</keyword>
<dbReference type="Ensembl" id="ENSSFOT00015057466.1">
    <property type="protein sequence ID" value="ENSSFOP00015058416.1"/>
    <property type="gene ID" value="ENSSFOG00015025232.1"/>
</dbReference>
<dbReference type="OrthoDB" id="5406275at2759"/>
<reference evidence="3" key="3">
    <citation type="submission" date="2025-09" db="UniProtKB">
        <authorList>
            <consortium name="Ensembl"/>
        </authorList>
    </citation>
    <scope>IDENTIFICATION</scope>
</reference>
<evidence type="ECO:0000313" key="3">
    <source>
        <dbReference type="Ensembl" id="ENSSFOP00015058416.1"/>
    </source>
</evidence>
<evidence type="ECO:0000256" key="2">
    <source>
        <dbReference type="SAM" id="MobiDB-lite"/>
    </source>
</evidence>
<dbReference type="PANTHER" id="PTHR33488">
    <property type="entry name" value="ZGC:162509"/>
    <property type="match status" value="1"/>
</dbReference>
<accession>A0A8C9U1P8</accession>
<feature type="coiled-coil region" evidence="1">
    <location>
        <begin position="222"/>
        <end position="277"/>
    </location>
</feature>
<organism evidence="3 4">
    <name type="scientific">Scleropages formosus</name>
    <name type="common">Asian bonytongue</name>
    <name type="synonym">Osteoglossum formosum</name>
    <dbReference type="NCBI Taxonomy" id="113540"/>
    <lineage>
        <taxon>Eukaryota</taxon>
        <taxon>Metazoa</taxon>
        <taxon>Chordata</taxon>
        <taxon>Craniata</taxon>
        <taxon>Vertebrata</taxon>
        <taxon>Euteleostomi</taxon>
        <taxon>Actinopterygii</taxon>
        <taxon>Neopterygii</taxon>
        <taxon>Teleostei</taxon>
        <taxon>Osteoglossocephala</taxon>
        <taxon>Osteoglossomorpha</taxon>
        <taxon>Osteoglossiformes</taxon>
        <taxon>Osteoglossidae</taxon>
        <taxon>Scleropages</taxon>
    </lineage>
</organism>
<dbReference type="AlphaFoldDB" id="A0A8C9U1P8"/>
<gene>
    <name evidence="3" type="primary">LOC108937802</name>
</gene>
<dbReference type="Proteomes" id="UP000694397">
    <property type="component" value="Chromosome 5"/>
</dbReference>
<reference evidence="3" key="2">
    <citation type="submission" date="2025-08" db="UniProtKB">
        <authorList>
            <consortium name="Ensembl"/>
        </authorList>
    </citation>
    <scope>IDENTIFICATION</scope>
</reference>
<evidence type="ECO:0000313" key="4">
    <source>
        <dbReference type="Proteomes" id="UP000694397"/>
    </source>
</evidence>
<keyword evidence="4" id="KW-1185">Reference proteome</keyword>
<proteinExistence type="predicted"/>
<protein>
    <submittedName>
        <fullName evidence="3">Centrosomal protein of 290 kDa-like</fullName>
    </submittedName>
</protein>
<feature type="coiled-coil region" evidence="1">
    <location>
        <begin position="467"/>
        <end position="505"/>
    </location>
</feature>
<dbReference type="PANTHER" id="PTHR33488:SF2">
    <property type="entry name" value="EARLY ENDOSOME ANTIGEN 1-LIKE"/>
    <property type="match status" value="1"/>
</dbReference>
<dbReference type="InterPro" id="IPR027267">
    <property type="entry name" value="AH/BAR_dom_sf"/>
</dbReference>
<evidence type="ECO:0000256" key="1">
    <source>
        <dbReference type="SAM" id="Coils"/>
    </source>
</evidence>
<dbReference type="SUPFAM" id="SSF103657">
    <property type="entry name" value="BAR/IMD domain-like"/>
    <property type="match status" value="1"/>
</dbReference>
<sequence length="717" mass="80845">MFAMSFTSFSHVNAIKISHPPPLLPSVSADCFSYHALQLQESQERRNMTEVVKSVKSLCRAEDFREDTKKIMQPYANWEKFLVPGPVSIAILGELVCISSDVDFSINKNPPSGGFQFIKYPESFRACLMQVANSGWAAFNEAHKNMDQIRLHTASVPGYVTMAVKILLQDNDELVQTLLPDQLENIATISKQCTNLAKNTEKKFNIVINLIQELLEACVNAKKIYGDELEEVKRNIEATKEKKKASDKANERATKAYEELNKHLEEAQNTYNTAINSMPSGWEVLGMNFVEGLMQGLTGMVAQSTTIIGSDQKDENKNIFATSNVFSKSGQLLKYAQSVRDFVHGNKISWSDIYDQQSEKSKTAFLKEQFEQIQKEVKDESCKEKELVANICTKAVELCAELTKIAPTGKCDDAKTKELISGIQDLFMQAHEFDSKSKSFSNTPAFTPQPPLLSKSSEKKGAGEAAVENARFRIEQSRAQLEKMREAQKQSLENLEKNQKELTEILITLRSCEVKEIDFTTTIKMLVKGLDAMGRVKEQWEKMVRFFQMISSIIETCLSTSLNNFVKTSEKSLEKKLSYDTRMFQKDLIYQQAFHASNVASLVNMISGTYVEISEKHLMDRVSSLGKLMALDPKSEGFVSERLKLQKGCDEAQEAIKTLVSENCETYDKKTKQRFETIQRELNAVLPPASEKETEKLRSITAAAFKDLSTDDANQFC</sequence>
<dbReference type="GeneTree" id="ENSGT00390000008061"/>
<feature type="region of interest" description="Disordered" evidence="2">
    <location>
        <begin position="438"/>
        <end position="460"/>
    </location>
</feature>
<reference evidence="3 4" key="1">
    <citation type="submission" date="2019-04" db="EMBL/GenBank/DDBJ databases">
        <authorList>
            <consortium name="Wellcome Sanger Institute Data Sharing"/>
        </authorList>
    </citation>
    <scope>NUCLEOTIDE SEQUENCE [LARGE SCALE GENOMIC DNA]</scope>
</reference>
<name>A0A8C9U1P8_SCLFO</name>